<keyword evidence="8" id="KW-1185">Reference proteome</keyword>
<dbReference type="Pfam" id="PF05938">
    <property type="entry name" value="Self-incomp_S1"/>
    <property type="match status" value="1"/>
</dbReference>
<comment type="similarity">
    <text evidence="2 6">Belongs to the plant self-incompatibility (S1) protein family.</text>
</comment>
<comment type="caution">
    <text evidence="7">The sequence shown here is derived from an EMBL/GenBank/DDBJ whole genome shotgun (WGS) entry which is preliminary data.</text>
</comment>
<dbReference type="AlphaFoldDB" id="A0A2H5QMV7"/>
<protein>
    <recommendedName>
        <fullName evidence="6">S-protein homolog</fullName>
    </recommendedName>
</protein>
<sequence length="149" mass="17197">MSFFNKLIILLVVLFTVLWEAPCAISSRNQTGEEFIIPFQKTHVVVYNFLEGLNNFTIHCMSKDDDLGSHVIGPEDNYDWGFRSNIWGTTLFFCGLSCPYGSGTFDLYKGERDRERCLVCVWHVTKDGIYGYDGSHTLDVEYKWPKPVY</sequence>
<dbReference type="EMBL" id="BDQV01000529">
    <property type="protein sequence ID" value="GAY65940.1"/>
    <property type="molecule type" value="Genomic_DNA"/>
</dbReference>
<dbReference type="PANTHER" id="PTHR31232">
    <property type="match status" value="1"/>
</dbReference>
<evidence type="ECO:0000256" key="6">
    <source>
        <dbReference type="RuleBase" id="RU367044"/>
    </source>
</evidence>
<dbReference type="GO" id="GO:0060320">
    <property type="term" value="P:rejection of self pollen"/>
    <property type="evidence" value="ECO:0007669"/>
    <property type="project" value="UniProtKB-KW"/>
</dbReference>
<keyword evidence="4 6" id="KW-0964">Secreted</keyword>
<gene>
    <name evidence="7" type="ORF">CUMW_244920</name>
</gene>
<proteinExistence type="inferred from homology"/>
<evidence type="ECO:0000256" key="1">
    <source>
        <dbReference type="ARBA" id="ARBA00004613"/>
    </source>
</evidence>
<evidence type="ECO:0000313" key="8">
    <source>
        <dbReference type="Proteomes" id="UP000236630"/>
    </source>
</evidence>
<reference evidence="7 8" key="1">
    <citation type="journal article" date="2017" name="Front. Genet.">
        <title>Draft sequencing of the heterozygous diploid genome of Satsuma (Citrus unshiu Marc.) using a hybrid assembly approach.</title>
        <authorList>
            <person name="Shimizu T."/>
            <person name="Tanizawa Y."/>
            <person name="Mochizuki T."/>
            <person name="Nagasaki H."/>
            <person name="Yoshioka T."/>
            <person name="Toyoda A."/>
            <person name="Fujiyama A."/>
            <person name="Kaminuma E."/>
            <person name="Nakamura Y."/>
        </authorList>
    </citation>
    <scope>NUCLEOTIDE SEQUENCE [LARGE SCALE GENOMIC DNA]</scope>
    <source>
        <strain evidence="8">cv. Miyagawa wase</strain>
    </source>
</reference>
<dbReference type="GO" id="GO:0005576">
    <property type="term" value="C:extracellular region"/>
    <property type="evidence" value="ECO:0007669"/>
    <property type="project" value="UniProtKB-SubCell"/>
</dbReference>
<evidence type="ECO:0000256" key="2">
    <source>
        <dbReference type="ARBA" id="ARBA00005581"/>
    </source>
</evidence>
<feature type="chain" id="PRO_5025079766" description="S-protein homolog" evidence="6">
    <location>
        <begin position="27"/>
        <end position="149"/>
    </location>
</feature>
<dbReference type="Proteomes" id="UP000236630">
    <property type="component" value="Unassembled WGS sequence"/>
</dbReference>
<evidence type="ECO:0000256" key="5">
    <source>
        <dbReference type="ARBA" id="ARBA00022729"/>
    </source>
</evidence>
<evidence type="ECO:0000256" key="3">
    <source>
        <dbReference type="ARBA" id="ARBA00022471"/>
    </source>
</evidence>
<keyword evidence="3 6" id="KW-0713">Self-incompatibility</keyword>
<organism evidence="7 8">
    <name type="scientific">Citrus unshiu</name>
    <name type="common">Satsuma mandarin</name>
    <name type="synonym">Citrus nobilis var. unshiu</name>
    <dbReference type="NCBI Taxonomy" id="55188"/>
    <lineage>
        <taxon>Eukaryota</taxon>
        <taxon>Viridiplantae</taxon>
        <taxon>Streptophyta</taxon>
        <taxon>Embryophyta</taxon>
        <taxon>Tracheophyta</taxon>
        <taxon>Spermatophyta</taxon>
        <taxon>Magnoliopsida</taxon>
        <taxon>eudicotyledons</taxon>
        <taxon>Gunneridae</taxon>
        <taxon>Pentapetalae</taxon>
        <taxon>rosids</taxon>
        <taxon>malvids</taxon>
        <taxon>Sapindales</taxon>
        <taxon>Rutaceae</taxon>
        <taxon>Aurantioideae</taxon>
        <taxon>Citrus</taxon>
    </lineage>
</organism>
<feature type="signal peptide" evidence="6">
    <location>
        <begin position="1"/>
        <end position="26"/>
    </location>
</feature>
<dbReference type="InterPro" id="IPR010264">
    <property type="entry name" value="Self-incomp_S1"/>
</dbReference>
<accession>A0A2H5QMV7</accession>
<keyword evidence="5 6" id="KW-0732">Signal</keyword>
<evidence type="ECO:0000256" key="4">
    <source>
        <dbReference type="ARBA" id="ARBA00022525"/>
    </source>
</evidence>
<dbReference type="PANTHER" id="PTHR31232:SF43">
    <property type="entry name" value="S-PROTEIN HOMOLOG 29-RELATED"/>
    <property type="match status" value="1"/>
</dbReference>
<evidence type="ECO:0000313" key="7">
    <source>
        <dbReference type="EMBL" id="GAY65940.1"/>
    </source>
</evidence>
<comment type="subcellular location">
    <subcellularLocation>
        <location evidence="1 6">Secreted</location>
    </subcellularLocation>
</comment>
<name>A0A2H5QMV7_CITUN</name>